<reference evidence="2" key="1">
    <citation type="journal article" date="2023" name="G3 (Bethesda)">
        <title>A reference genome for the long-term kleptoplast-retaining sea slug Elysia crispata morphotype clarki.</title>
        <authorList>
            <person name="Eastman K.E."/>
            <person name="Pendleton A.L."/>
            <person name="Shaikh M.A."/>
            <person name="Suttiyut T."/>
            <person name="Ogas R."/>
            <person name="Tomko P."/>
            <person name="Gavelis G."/>
            <person name="Widhalm J.R."/>
            <person name="Wisecaver J.H."/>
        </authorList>
    </citation>
    <scope>NUCLEOTIDE SEQUENCE</scope>
    <source>
        <strain evidence="2">ECLA1</strain>
    </source>
</reference>
<comment type="caution">
    <text evidence="2">The sequence shown here is derived from an EMBL/GenBank/DDBJ whole genome shotgun (WGS) entry which is preliminary data.</text>
</comment>
<feature type="region of interest" description="Disordered" evidence="1">
    <location>
        <begin position="71"/>
        <end position="118"/>
    </location>
</feature>
<accession>A0AAE0Y828</accession>
<dbReference type="AlphaFoldDB" id="A0AAE0Y828"/>
<keyword evidence="3" id="KW-1185">Reference proteome</keyword>
<feature type="compositionally biased region" description="Low complexity" evidence="1">
    <location>
        <begin position="85"/>
        <end position="101"/>
    </location>
</feature>
<dbReference type="Proteomes" id="UP001283361">
    <property type="component" value="Unassembled WGS sequence"/>
</dbReference>
<evidence type="ECO:0000256" key="1">
    <source>
        <dbReference type="SAM" id="MobiDB-lite"/>
    </source>
</evidence>
<dbReference type="EMBL" id="JAWDGP010006752">
    <property type="protein sequence ID" value="KAK3736021.1"/>
    <property type="molecule type" value="Genomic_DNA"/>
</dbReference>
<evidence type="ECO:0000313" key="3">
    <source>
        <dbReference type="Proteomes" id="UP001283361"/>
    </source>
</evidence>
<sequence>MRETVLRSCKGRRPGLSQNFQKDNLLLYQLHLLRLEGNNSYKDIQNWFYKLFPDSVLPTAAIYHSLSINPSEQSASSADQPRPPVLGSSQPVSSPSNQQPGFFHVSNSSPVHGEMIIS</sequence>
<name>A0AAE0Y828_9GAST</name>
<evidence type="ECO:0000313" key="2">
    <source>
        <dbReference type="EMBL" id="KAK3736021.1"/>
    </source>
</evidence>
<protein>
    <submittedName>
        <fullName evidence="2">Uncharacterized protein</fullName>
    </submittedName>
</protein>
<gene>
    <name evidence="2" type="ORF">RRG08_009089</name>
</gene>
<proteinExistence type="predicted"/>
<organism evidence="2 3">
    <name type="scientific">Elysia crispata</name>
    <name type="common">lettuce slug</name>
    <dbReference type="NCBI Taxonomy" id="231223"/>
    <lineage>
        <taxon>Eukaryota</taxon>
        <taxon>Metazoa</taxon>
        <taxon>Spiralia</taxon>
        <taxon>Lophotrochozoa</taxon>
        <taxon>Mollusca</taxon>
        <taxon>Gastropoda</taxon>
        <taxon>Heterobranchia</taxon>
        <taxon>Euthyneura</taxon>
        <taxon>Panpulmonata</taxon>
        <taxon>Sacoglossa</taxon>
        <taxon>Placobranchoidea</taxon>
        <taxon>Plakobranchidae</taxon>
        <taxon>Elysia</taxon>
    </lineage>
</organism>